<keyword evidence="1" id="KW-1185">Reference proteome</keyword>
<accession>A0A0M3HKA4</accession>
<evidence type="ECO:0000313" key="1">
    <source>
        <dbReference type="Proteomes" id="UP000036681"/>
    </source>
</evidence>
<reference evidence="2" key="1">
    <citation type="submission" date="2017-02" db="UniProtKB">
        <authorList>
            <consortium name="WormBaseParasite"/>
        </authorList>
    </citation>
    <scope>IDENTIFICATION</scope>
</reference>
<dbReference type="Proteomes" id="UP000036681">
    <property type="component" value="Unplaced"/>
</dbReference>
<sequence>MLLPIIEYIPICVAKPEIPIFLHYIEKFKQITITTDVYYSRVLFSYLPESYKFLLRSSLQNVRGIKEKKNHSFICENVFPLPISNNQTVKNLSPNLLLALYKILKKRNEYHKRCV</sequence>
<name>A0A0M3HKA4_ASCLU</name>
<dbReference type="AlphaFoldDB" id="A0A0M3HKA4"/>
<evidence type="ECO:0000313" key="2">
    <source>
        <dbReference type="WBParaSite" id="ALUE_0000194901-mRNA-1"/>
    </source>
</evidence>
<dbReference type="WBParaSite" id="ALUE_0000194901-mRNA-1">
    <property type="protein sequence ID" value="ALUE_0000194901-mRNA-1"/>
    <property type="gene ID" value="ALUE_0000194901"/>
</dbReference>
<protein>
    <submittedName>
        <fullName evidence="2">Methylase_S domain-containing protein</fullName>
    </submittedName>
</protein>
<organism evidence="1 2">
    <name type="scientific">Ascaris lumbricoides</name>
    <name type="common">Giant roundworm</name>
    <dbReference type="NCBI Taxonomy" id="6252"/>
    <lineage>
        <taxon>Eukaryota</taxon>
        <taxon>Metazoa</taxon>
        <taxon>Ecdysozoa</taxon>
        <taxon>Nematoda</taxon>
        <taxon>Chromadorea</taxon>
        <taxon>Rhabditida</taxon>
        <taxon>Spirurina</taxon>
        <taxon>Ascaridomorpha</taxon>
        <taxon>Ascaridoidea</taxon>
        <taxon>Ascarididae</taxon>
        <taxon>Ascaris</taxon>
    </lineage>
</organism>
<proteinExistence type="predicted"/>